<evidence type="ECO:0000313" key="4">
    <source>
        <dbReference type="EMBL" id="QDV71054.1"/>
    </source>
</evidence>
<accession>A0A518JZT2</accession>
<dbReference type="InterPro" id="IPR005255">
    <property type="entry name" value="PdxA_fam"/>
</dbReference>
<organism evidence="4 5">
    <name type="scientific">Rosistilla carotiformis</name>
    <dbReference type="NCBI Taxonomy" id="2528017"/>
    <lineage>
        <taxon>Bacteria</taxon>
        <taxon>Pseudomonadati</taxon>
        <taxon>Planctomycetota</taxon>
        <taxon>Planctomycetia</taxon>
        <taxon>Pirellulales</taxon>
        <taxon>Pirellulaceae</taxon>
        <taxon>Rosistilla</taxon>
    </lineage>
</organism>
<gene>
    <name evidence="4" type="primary">pdxA</name>
    <name evidence="4" type="ORF">Poly24_47870</name>
</gene>
<evidence type="ECO:0000313" key="5">
    <source>
        <dbReference type="Proteomes" id="UP000315082"/>
    </source>
</evidence>
<evidence type="ECO:0000256" key="2">
    <source>
        <dbReference type="ARBA" id="ARBA00023002"/>
    </source>
</evidence>
<proteinExistence type="predicted"/>
<dbReference type="EMBL" id="CP036348">
    <property type="protein sequence ID" value="QDV71054.1"/>
    <property type="molecule type" value="Genomic_DNA"/>
</dbReference>
<sequence>MKPRLAITIGDPAGVGPELALKVLSDRTITDRCVPILLGDWKPLQAVAARLSLQLPQQVVPRKEGLSAIGALDQPAIFDFASPLENLCPGVADRATGAASFAYVVDAIDAAMAGHVDAIVTGPIQKEAWHAAGIEFPGHTELLAQRSRAERCCMMLTSNDISCALVTVHVGLHEVPNLLSTERILETILLAHAAVSQQRGRPARVAVCGLNPHAGEGGMFGQREEERWIVPAIEAARAQGLSVSGPLPADTAFVPAMRRQTDVYICMYHDQGLIPLKTLAFDEAVNVTLGLPIVRTSVDHGTALDIAWQGIASDTSMKQAIEMAIRLAAKGTK</sequence>
<dbReference type="PANTHER" id="PTHR30004:SF6">
    <property type="entry name" value="D-THREONATE 4-PHOSPHATE DEHYDROGENASE"/>
    <property type="match status" value="1"/>
</dbReference>
<dbReference type="Pfam" id="PF04166">
    <property type="entry name" value="PdxA"/>
    <property type="match status" value="1"/>
</dbReference>
<evidence type="ECO:0000256" key="1">
    <source>
        <dbReference type="ARBA" id="ARBA00022723"/>
    </source>
</evidence>
<protein>
    <submittedName>
        <fullName evidence="4">4-hydroxythreonine-4-phosphate dehydrogenase</fullName>
        <ecNumber evidence="4">1.1.1.262</ecNumber>
    </submittedName>
</protein>
<dbReference type="OrthoDB" id="9801783at2"/>
<dbReference type="Gene3D" id="3.40.718.10">
    <property type="entry name" value="Isopropylmalate Dehydrogenase"/>
    <property type="match status" value="1"/>
</dbReference>
<reference evidence="4 5" key="1">
    <citation type="submission" date="2019-02" db="EMBL/GenBank/DDBJ databases">
        <title>Deep-cultivation of Planctomycetes and their phenomic and genomic characterization uncovers novel biology.</title>
        <authorList>
            <person name="Wiegand S."/>
            <person name="Jogler M."/>
            <person name="Boedeker C."/>
            <person name="Pinto D."/>
            <person name="Vollmers J."/>
            <person name="Rivas-Marin E."/>
            <person name="Kohn T."/>
            <person name="Peeters S.H."/>
            <person name="Heuer A."/>
            <person name="Rast P."/>
            <person name="Oberbeckmann S."/>
            <person name="Bunk B."/>
            <person name="Jeske O."/>
            <person name="Meyerdierks A."/>
            <person name="Storesund J.E."/>
            <person name="Kallscheuer N."/>
            <person name="Luecker S."/>
            <person name="Lage O.M."/>
            <person name="Pohl T."/>
            <person name="Merkel B.J."/>
            <person name="Hornburger P."/>
            <person name="Mueller R.-W."/>
            <person name="Bruemmer F."/>
            <person name="Labrenz M."/>
            <person name="Spormann A.M."/>
            <person name="Op den Camp H."/>
            <person name="Overmann J."/>
            <person name="Amann R."/>
            <person name="Jetten M.S.M."/>
            <person name="Mascher T."/>
            <person name="Medema M.H."/>
            <person name="Devos D.P."/>
            <person name="Kaster A.-K."/>
            <person name="Ovreas L."/>
            <person name="Rohde M."/>
            <person name="Galperin M.Y."/>
            <person name="Jogler C."/>
        </authorList>
    </citation>
    <scope>NUCLEOTIDE SEQUENCE [LARGE SCALE GENOMIC DNA]</scope>
    <source>
        <strain evidence="4 5">Poly24</strain>
    </source>
</reference>
<keyword evidence="5" id="KW-1185">Reference proteome</keyword>
<dbReference type="NCBIfam" id="TIGR00557">
    <property type="entry name" value="pdxA"/>
    <property type="match status" value="1"/>
</dbReference>
<dbReference type="GO" id="GO:0050570">
    <property type="term" value="F:4-hydroxythreonine-4-phosphate dehydrogenase activity"/>
    <property type="evidence" value="ECO:0007669"/>
    <property type="project" value="UniProtKB-EC"/>
</dbReference>
<dbReference type="GO" id="GO:0046872">
    <property type="term" value="F:metal ion binding"/>
    <property type="evidence" value="ECO:0007669"/>
    <property type="project" value="UniProtKB-KW"/>
</dbReference>
<dbReference type="PANTHER" id="PTHR30004">
    <property type="entry name" value="4-HYDROXYTHREONINE-4-PHOSPHATE DEHYDROGENASE"/>
    <property type="match status" value="1"/>
</dbReference>
<dbReference type="GO" id="GO:0051287">
    <property type="term" value="F:NAD binding"/>
    <property type="evidence" value="ECO:0007669"/>
    <property type="project" value="InterPro"/>
</dbReference>
<dbReference type="AlphaFoldDB" id="A0A518JZT2"/>
<name>A0A518JZT2_9BACT</name>
<keyword evidence="3" id="KW-0520">NAD</keyword>
<dbReference type="SUPFAM" id="SSF53659">
    <property type="entry name" value="Isocitrate/Isopropylmalate dehydrogenase-like"/>
    <property type="match status" value="1"/>
</dbReference>
<keyword evidence="1" id="KW-0479">Metal-binding</keyword>
<dbReference type="Proteomes" id="UP000315082">
    <property type="component" value="Chromosome"/>
</dbReference>
<evidence type="ECO:0000256" key="3">
    <source>
        <dbReference type="ARBA" id="ARBA00023027"/>
    </source>
</evidence>
<dbReference type="KEGG" id="rcf:Poly24_47870"/>
<dbReference type="RefSeq" id="WP_145101249.1">
    <property type="nucleotide sequence ID" value="NZ_CP036348.1"/>
</dbReference>
<dbReference type="EC" id="1.1.1.262" evidence="4"/>
<keyword evidence="2 4" id="KW-0560">Oxidoreductase</keyword>